<feature type="domain" description="HTH crp-type" evidence="5">
    <location>
        <begin position="150"/>
        <end position="220"/>
    </location>
</feature>
<keyword evidence="7" id="KW-1185">Reference proteome</keyword>
<gene>
    <name evidence="6" type="ORF">RZS28_02170</name>
</gene>
<dbReference type="Pfam" id="PF00027">
    <property type="entry name" value="cNMP_binding"/>
    <property type="match status" value="1"/>
</dbReference>
<proteinExistence type="predicted"/>
<dbReference type="InterPro" id="IPR000595">
    <property type="entry name" value="cNMP-bd_dom"/>
</dbReference>
<dbReference type="SUPFAM" id="SSF51206">
    <property type="entry name" value="cAMP-binding domain-like"/>
    <property type="match status" value="1"/>
</dbReference>
<dbReference type="PROSITE" id="PS50042">
    <property type="entry name" value="CNMP_BINDING_3"/>
    <property type="match status" value="1"/>
</dbReference>
<evidence type="ECO:0000259" key="5">
    <source>
        <dbReference type="PROSITE" id="PS51063"/>
    </source>
</evidence>
<organism evidence="6 7">
    <name type="scientific">Methylocapsa polymorpha</name>
    <dbReference type="NCBI Taxonomy" id="3080828"/>
    <lineage>
        <taxon>Bacteria</taxon>
        <taxon>Pseudomonadati</taxon>
        <taxon>Pseudomonadota</taxon>
        <taxon>Alphaproteobacteria</taxon>
        <taxon>Hyphomicrobiales</taxon>
        <taxon>Beijerinckiaceae</taxon>
        <taxon>Methylocapsa</taxon>
    </lineage>
</organism>
<dbReference type="PROSITE" id="PS51063">
    <property type="entry name" value="HTH_CRP_2"/>
    <property type="match status" value="1"/>
</dbReference>
<dbReference type="InterPro" id="IPR018490">
    <property type="entry name" value="cNMP-bd_dom_sf"/>
</dbReference>
<dbReference type="Proteomes" id="UP001626536">
    <property type="component" value="Chromosome"/>
</dbReference>
<dbReference type="InterPro" id="IPR036388">
    <property type="entry name" value="WH-like_DNA-bd_sf"/>
</dbReference>
<dbReference type="Gene3D" id="2.60.120.10">
    <property type="entry name" value="Jelly Rolls"/>
    <property type="match status" value="1"/>
</dbReference>
<dbReference type="RefSeq" id="WP_407339581.1">
    <property type="nucleotide sequence ID" value="NZ_CP136862.1"/>
</dbReference>
<dbReference type="PRINTS" id="PR00034">
    <property type="entry name" value="HTHCRP"/>
</dbReference>
<dbReference type="SMART" id="SM00419">
    <property type="entry name" value="HTH_CRP"/>
    <property type="match status" value="1"/>
</dbReference>
<evidence type="ECO:0000256" key="3">
    <source>
        <dbReference type="ARBA" id="ARBA00023163"/>
    </source>
</evidence>
<keyword evidence="3" id="KW-0804">Transcription</keyword>
<dbReference type="InterPro" id="IPR014710">
    <property type="entry name" value="RmlC-like_jellyroll"/>
</dbReference>
<accession>A0ABZ0HUV7</accession>
<keyword evidence="2" id="KW-0238">DNA-binding</keyword>
<dbReference type="InterPro" id="IPR012318">
    <property type="entry name" value="HTH_CRP"/>
</dbReference>
<dbReference type="Pfam" id="PF13545">
    <property type="entry name" value="HTH_Crp_2"/>
    <property type="match status" value="1"/>
</dbReference>
<dbReference type="PANTHER" id="PTHR24567">
    <property type="entry name" value="CRP FAMILY TRANSCRIPTIONAL REGULATORY PROTEIN"/>
    <property type="match status" value="1"/>
</dbReference>
<dbReference type="PANTHER" id="PTHR24567:SF75">
    <property type="entry name" value="FUMARATE AND NITRATE REDUCTION REGULATORY PROTEIN"/>
    <property type="match status" value="1"/>
</dbReference>
<feature type="domain" description="Cyclic nucleotide-binding" evidence="4">
    <location>
        <begin position="40"/>
        <end position="88"/>
    </location>
</feature>
<sequence length="227" mass="25330">MLMQTIRTNSTPVPGRPQFGTFETGLFASAAELSGMSLSYGRDEEIYGEGEDAEFVYKVASGAVRTYKLMRDGRRQIGEFHLAGDFFGFDIGGRHHLTAEAVIDSKVLVFKRRQVEAVVAHNLDAARELWLMTANHLQHAEDHMLLLGRKTARERLAAFLLEMDARNGDTGLIELPMLRRDIADYLGLTLETVSRSFSELQCEGVVELDGARHVTLRKRAMLEAMGA</sequence>
<keyword evidence="1" id="KW-0805">Transcription regulation</keyword>
<dbReference type="EMBL" id="CP136862">
    <property type="protein sequence ID" value="WOJ90135.1"/>
    <property type="molecule type" value="Genomic_DNA"/>
</dbReference>
<protein>
    <submittedName>
        <fullName evidence="6">Helix-turn-helix domain-containing protein</fullName>
    </submittedName>
</protein>
<evidence type="ECO:0000259" key="4">
    <source>
        <dbReference type="PROSITE" id="PS50042"/>
    </source>
</evidence>
<dbReference type="InterPro" id="IPR036390">
    <property type="entry name" value="WH_DNA-bd_sf"/>
</dbReference>
<dbReference type="Gene3D" id="1.10.10.10">
    <property type="entry name" value="Winged helix-like DNA-binding domain superfamily/Winged helix DNA-binding domain"/>
    <property type="match status" value="1"/>
</dbReference>
<evidence type="ECO:0000313" key="7">
    <source>
        <dbReference type="Proteomes" id="UP001626536"/>
    </source>
</evidence>
<dbReference type="CDD" id="cd00038">
    <property type="entry name" value="CAP_ED"/>
    <property type="match status" value="1"/>
</dbReference>
<dbReference type="CDD" id="cd00092">
    <property type="entry name" value="HTH_CRP"/>
    <property type="match status" value="1"/>
</dbReference>
<evidence type="ECO:0000256" key="2">
    <source>
        <dbReference type="ARBA" id="ARBA00023125"/>
    </source>
</evidence>
<dbReference type="SMART" id="SM00100">
    <property type="entry name" value="cNMP"/>
    <property type="match status" value="1"/>
</dbReference>
<evidence type="ECO:0000256" key="1">
    <source>
        <dbReference type="ARBA" id="ARBA00023015"/>
    </source>
</evidence>
<evidence type="ECO:0000313" key="6">
    <source>
        <dbReference type="EMBL" id="WOJ90135.1"/>
    </source>
</evidence>
<name>A0ABZ0HUV7_9HYPH</name>
<reference evidence="6 7" key="1">
    <citation type="submission" date="2023-10" db="EMBL/GenBank/DDBJ databases">
        <title>Novel methanotroph of the genus Methylocapsa from a subarctic wetland.</title>
        <authorList>
            <person name="Belova S.E."/>
            <person name="Oshkin I.Y."/>
            <person name="Miroshnikov K."/>
            <person name="Dedysh S.N."/>
        </authorList>
    </citation>
    <scope>NUCLEOTIDE SEQUENCE [LARGE SCALE GENOMIC DNA]</scope>
    <source>
        <strain evidence="6 7">RX1</strain>
    </source>
</reference>
<dbReference type="InterPro" id="IPR050397">
    <property type="entry name" value="Env_Response_Regulators"/>
</dbReference>
<dbReference type="SUPFAM" id="SSF46785">
    <property type="entry name" value="Winged helix' DNA-binding domain"/>
    <property type="match status" value="1"/>
</dbReference>